<dbReference type="Proteomes" id="UP000698173">
    <property type="component" value="Unassembled WGS sequence"/>
</dbReference>
<reference evidence="9" key="2">
    <citation type="submission" date="2021-09" db="EMBL/GenBank/DDBJ databases">
        <authorList>
            <person name="Gilroy R."/>
        </authorList>
    </citation>
    <scope>NUCLEOTIDE SEQUENCE</scope>
    <source>
        <strain evidence="9">CHK171-7178</strain>
    </source>
</reference>
<dbReference type="GO" id="GO:0009401">
    <property type="term" value="P:phosphoenolpyruvate-dependent sugar phosphotransferase system"/>
    <property type="evidence" value="ECO:0007669"/>
    <property type="project" value="InterPro"/>
</dbReference>
<dbReference type="InterPro" id="IPR011608">
    <property type="entry name" value="PRD"/>
</dbReference>
<dbReference type="InterPro" id="IPR036662">
    <property type="entry name" value="PTS_EIIA_man-typ_sf"/>
</dbReference>
<dbReference type="Gene3D" id="1.10.1790.10">
    <property type="entry name" value="PRD domain"/>
    <property type="match status" value="2"/>
</dbReference>
<evidence type="ECO:0000256" key="4">
    <source>
        <dbReference type="ARBA" id="ARBA00022840"/>
    </source>
</evidence>
<organism evidence="9 10">
    <name type="scientific">Sporosarcina psychrophila</name>
    <name type="common">Bacillus psychrophilus</name>
    <dbReference type="NCBI Taxonomy" id="1476"/>
    <lineage>
        <taxon>Bacteria</taxon>
        <taxon>Bacillati</taxon>
        <taxon>Bacillota</taxon>
        <taxon>Bacilli</taxon>
        <taxon>Bacillales</taxon>
        <taxon>Caryophanaceae</taxon>
        <taxon>Sporosarcina</taxon>
    </lineage>
</organism>
<dbReference type="SUPFAM" id="SSF52540">
    <property type="entry name" value="P-loop containing nucleoside triphosphate hydrolases"/>
    <property type="match status" value="1"/>
</dbReference>
<dbReference type="CDD" id="cd00006">
    <property type="entry name" value="PTS_IIA_man"/>
    <property type="match status" value="1"/>
</dbReference>
<dbReference type="EMBL" id="DYWT01000269">
    <property type="protein sequence ID" value="HJF33595.1"/>
    <property type="molecule type" value="Genomic_DNA"/>
</dbReference>
<evidence type="ECO:0000313" key="9">
    <source>
        <dbReference type="EMBL" id="HJF33595.1"/>
    </source>
</evidence>
<evidence type="ECO:0000259" key="6">
    <source>
        <dbReference type="PROSITE" id="PS50045"/>
    </source>
</evidence>
<accession>A0A921KEC1</accession>
<evidence type="ECO:0000256" key="5">
    <source>
        <dbReference type="ARBA" id="ARBA00023125"/>
    </source>
</evidence>
<dbReference type="InterPro" id="IPR036390">
    <property type="entry name" value="WH_DNA-bd_sf"/>
</dbReference>
<dbReference type="InterPro" id="IPR003593">
    <property type="entry name" value="AAA+_ATPase"/>
</dbReference>
<protein>
    <submittedName>
        <fullName evidence="9">Sigma 54-interacting transcriptional regulator</fullName>
    </submittedName>
</protein>
<dbReference type="Gene3D" id="1.10.10.10">
    <property type="entry name" value="Winged helix-like DNA-binding domain superfamily/Winged helix DNA-binding domain"/>
    <property type="match status" value="1"/>
</dbReference>
<dbReference type="SUPFAM" id="SSF46785">
    <property type="entry name" value="Winged helix' DNA-binding domain"/>
    <property type="match status" value="1"/>
</dbReference>
<dbReference type="PANTHER" id="PTHR32071:SF38">
    <property type="entry name" value="PSP OPERON TRANSCRIPTIONAL ACTIVATOR"/>
    <property type="match status" value="1"/>
</dbReference>
<comment type="caution">
    <text evidence="9">The sequence shown here is derived from an EMBL/GenBank/DDBJ whole genome shotgun (WGS) entry which is preliminary data.</text>
</comment>
<feature type="domain" description="PRD" evidence="8">
    <location>
        <begin position="786"/>
        <end position="886"/>
    </location>
</feature>
<keyword evidence="5" id="KW-0238">DNA-binding</keyword>
<feature type="domain" description="PTS EIIA type-4" evidence="7">
    <location>
        <begin position="540"/>
        <end position="666"/>
    </location>
</feature>
<dbReference type="InterPro" id="IPR002078">
    <property type="entry name" value="Sigma_54_int"/>
</dbReference>
<dbReference type="PROSITE" id="PS51372">
    <property type="entry name" value="PRD_2"/>
    <property type="match status" value="2"/>
</dbReference>
<dbReference type="InterPro" id="IPR004701">
    <property type="entry name" value="PTS_EIIA_man-typ"/>
</dbReference>
<evidence type="ECO:0000313" key="10">
    <source>
        <dbReference type="Proteomes" id="UP000698173"/>
    </source>
</evidence>
<dbReference type="InterPro" id="IPR036634">
    <property type="entry name" value="PRD_sf"/>
</dbReference>
<dbReference type="InterPro" id="IPR011991">
    <property type="entry name" value="ArsR-like_HTH"/>
</dbReference>
<dbReference type="GO" id="GO:0003677">
    <property type="term" value="F:DNA binding"/>
    <property type="evidence" value="ECO:0007669"/>
    <property type="project" value="UniProtKB-KW"/>
</dbReference>
<dbReference type="Pfam" id="PF01978">
    <property type="entry name" value="TrmB"/>
    <property type="match status" value="1"/>
</dbReference>
<reference evidence="9" key="1">
    <citation type="journal article" date="2021" name="PeerJ">
        <title>Extensive microbial diversity within the chicken gut microbiome revealed by metagenomics and culture.</title>
        <authorList>
            <person name="Gilroy R."/>
            <person name="Ravi A."/>
            <person name="Getino M."/>
            <person name="Pursley I."/>
            <person name="Horton D.L."/>
            <person name="Alikhan N.F."/>
            <person name="Baker D."/>
            <person name="Gharbi K."/>
            <person name="Hall N."/>
            <person name="Watson M."/>
            <person name="Adriaenssens E.M."/>
            <person name="Foster-Nyarko E."/>
            <person name="Jarju S."/>
            <person name="Secka A."/>
            <person name="Antonio M."/>
            <person name="Oren A."/>
            <person name="Chaudhuri R.R."/>
            <person name="La Ragione R."/>
            <person name="Hildebrand F."/>
            <person name="Pallen M.J."/>
        </authorList>
    </citation>
    <scope>NUCLEOTIDE SEQUENCE</scope>
    <source>
        <strain evidence="9">CHK171-7178</strain>
    </source>
</reference>
<evidence type="ECO:0000256" key="3">
    <source>
        <dbReference type="ARBA" id="ARBA00022777"/>
    </source>
</evidence>
<dbReference type="InterPro" id="IPR025943">
    <property type="entry name" value="Sigma_54_int_dom_ATP-bd_2"/>
</dbReference>
<dbReference type="PROSITE" id="PS50045">
    <property type="entry name" value="SIGMA54_INTERACT_4"/>
    <property type="match status" value="1"/>
</dbReference>
<dbReference type="Pfam" id="PF00874">
    <property type="entry name" value="PRD"/>
    <property type="match status" value="2"/>
</dbReference>
<dbReference type="CDD" id="cd00090">
    <property type="entry name" value="HTH_ARSR"/>
    <property type="match status" value="1"/>
</dbReference>
<dbReference type="GO" id="GO:0005524">
    <property type="term" value="F:ATP binding"/>
    <property type="evidence" value="ECO:0007669"/>
    <property type="project" value="UniProtKB-KW"/>
</dbReference>
<dbReference type="Gene3D" id="3.40.50.300">
    <property type="entry name" value="P-loop containing nucleotide triphosphate hydrolases"/>
    <property type="match status" value="1"/>
</dbReference>
<dbReference type="Gene3D" id="3.40.50.510">
    <property type="entry name" value="Phosphotransferase system, mannose-type IIA component"/>
    <property type="match status" value="1"/>
</dbReference>
<evidence type="ECO:0000259" key="8">
    <source>
        <dbReference type="PROSITE" id="PS51372"/>
    </source>
</evidence>
<dbReference type="SUPFAM" id="SSF63520">
    <property type="entry name" value="PTS-regulatory domain, PRD"/>
    <property type="match status" value="2"/>
</dbReference>
<dbReference type="PROSITE" id="PS51096">
    <property type="entry name" value="PTS_EIIA_TYPE_4"/>
    <property type="match status" value="1"/>
</dbReference>
<dbReference type="GO" id="GO:0016301">
    <property type="term" value="F:kinase activity"/>
    <property type="evidence" value="ECO:0007669"/>
    <property type="project" value="UniProtKB-KW"/>
</dbReference>
<dbReference type="InterPro" id="IPR027417">
    <property type="entry name" value="P-loop_NTPase"/>
</dbReference>
<dbReference type="GO" id="GO:0016020">
    <property type="term" value="C:membrane"/>
    <property type="evidence" value="ECO:0007669"/>
    <property type="project" value="InterPro"/>
</dbReference>
<feature type="domain" description="PRD" evidence="8">
    <location>
        <begin position="431"/>
        <end position="536"/>
    </location>
</feature>
<keyword evidence="2" id="KW-0547">Nucleotide-binding</keyword>
<sequence length="886" mass="101931">MSRKDDIFHYIKKVNEEVSANEVAEQLQLDRSNVSRYLNELHRDGLVGKTGGKPTLYFYKEVTPSIKPKEPMDDAFFNLIGTEGSLKIAVQQAKAAIHYPPRGLHTLILGKTGTGKSFFADCMYQYALESKRIDKDAAFIQFNCADYAQNPQLLFGHIFGVKKGAFTGATEDRTGLIEKADKGILFLDEIHRLPPEGQEMLFTFIDKGEFRSLGDSEETKTASVQIIGATTESPESFLLETFTRRIPMTITLPSLEERQFEERYQLIEHFLIQESGRLNETIYVERRVLTAFLLYRTSANIGQLQRDLKLACAKSFLHYISNQTATLLIQQNDLPIHVQKGLLDVKQSRDKMDRLIEAEQKIFTFSYKDENNDQIHLEDGEDLYQNIENKLRKLHQEGKNDKDIQKELLVDFNQYFNEYIDHLPQIDVEEMVNEQIWLITDKIYHYVEPELKRTYEKKIKFAFALHLQGTIERINQNTIITHPNLNEIHKEYPKEFKVSIEVAQLIQNELGIEIPLDEIGFIAMFLVSDVEESMYDQEHKVGIIVMMHGNTTASSMLLTVQDLLGVRLGKAFDMPLSMEVRDMYSLVKNAIHDMKPTKGILFLVDMGSVSTFGQMIFEETGIKTKTISMASTPIVMEAVRKASLGRSLDDIFQSCKQLLESQFSSTPIRPKPSKRAIITACFTGEGVAKKIKQQLGKIVEGKNIELISLQFLHRQSFREKIDQLLEEYNILAIAGTVRVDYHNIPYFSPTEVFQEHHLKRLENMIGNHEPYSEMVKALESHFKMIPSVDRLIQLLQKAVINLELKLEITLDDGVDTGIILHLAFLIESMRLNQPSRPFPNMDQFRQENMEELVIVKNTLKDLAVEYDIAFAESELMHIYQMFRENH</sequence>
<dbReference type="InterPro" id="IPR033887">
    <property type="entry name" value="PTS_IIA_man"/>
</dbReference>
<feature type="domain" description="Sigma-54 factor interaction" evidence="6">
    <location>
        <begin position="79"/>
        <end position="313"/>
    </location>
</feature>
<dbReference type="Pfam" id="PF03610">
    <property type="entry name" value="EIIA-man"/>
    <property type="match status" value="1"/>
</dbReference>
<dbReference type="SUPFAM" id="SSF53062">
    <property type="entry name" value="PTS system fructose IIA component-like"/>
    <property type="match status" value="1"/>
</dbReference>
<keyword evidence="1" id="KW-0808">Transferase</keyword>
<dbReference type="AlphaFoldDB" id="A0A921KEC1"/>
<dbReference type="Pfam" id="PF00158">
    <property type="entry name" value="Sigma54_activat"/>
    <property type="match status" value="1"/>
</dbReference>
<dbReference type="GO" id="GO:0006355">
    <property type="term" value="P:regulation of DNA-templated transcription"/>
    <property type="evidence" value="ECO:0007669"/>
    <property type="project" value="InterPro"/>
</dbReference>
<dbReference type="SMART" id="SM00382">
    <property type="entry name" value="AAA"/>
    <property type="match status" value="1"/>
</dbReference>
<dbReference type="InterPro" id="IPR002831">
    <property type="entry name" value="Tscrpt_reg_TrmB_N"/>
</dbReference>
<proteinExistence type="predicted"/>
<dbReference type="InterPro" id="IPR036388">
    <property type="entry name" value="WH-like_DNA-bd_sf"/>
</dbReference>
<evidence type="ECO:0000259" key="7">
    <source>
        <dbReference type="PROSITE" id="PS51096"/>
    </source>
</evidence>
<keyword evidence="4" id="KW-0067">ATP-binding</keyword>
<evidence type="ECO:0000256" key="2">
    <source>
        <dbReference type="ARBA" id="ARBA00022741"/>
    </source>
</evidence>
<gene>
    <name evidence="9" type="ORF">K8V56_17670</name>
</gene>
<dbReference type="PANTHER" id="PTHR32071">
    <property type="entry name" value="TRANSCRIPTIONAL REGULATORY PROTEIN"/>
    <property type="match status" value="1"/>
</dbReference>
<keyword evidence="3" id="KW-0418">Kinase</keyword>
<dbReference type="PROSITE" id="PS00676">
    <property type="entry name" value="SIGMA54_INTERACT_2"/>
    <property type="match status" value="1"/>
</dbReference>
<evidence type="ECO:0000256" key="1">
    <source>
        <dbReference type="ARBA" id="ARBA00022679"/>
    </source>
</evidence>
<name>A0A921KEC1_SPOPS</name>
<dbReference type="CDD" id="cd00009">
    <property type="entry name" value="AAA"/>
    <property type="match status" value="1"/>
</dbReference>